<evidence type="ECO:0000259" key="2">
    <source>
        <dbReference type="Pfam" id="PF01035"/>
    </source>
</evidence>
<accession>A0ABV7EW15</accession>
<dbReference type="PANTHER" id="PTHR42942">
    <property type="entry name" value="6-O-METHYLGUANINE DNA METHYLTRANSFERASE"/>
    <property type="match status" value="1"/>
</dbReference>
<dbReference type="PANTHER" id="PTHR42942:SF1">
    <property type="entry name" value="ALKYLTRANSFERASE-LIKE PROTEIN 1"/>
    <property type="match status" value="1"/>
</dbReference>
<gene>
    <name evidence="3" type="ORF">ACFOSU_16990</name>
</gene>
<dbReference type="Pfam" id="PF01035">
    <property type="entry name" value="DNA_binding_1"/>
    <property type="match status" value="1"/>
</dbReference>
<comment type="caution">
    <text evidence="3">The sequence shown here is derived from an EMBL/GenBank/DDBJ whole genome shotgun (WGS) entry which is preliminary data.</text>
</comment>
<proteinExistence type="predicted"/>
<dbReference type="RefSeq" id="WP_380691108.1">
    <property type="nucleotide sequence ID" value="NZ_JBHRSS010000008.1"/>
</dbReference>
<dbReference type="CDD" id="cd06445">
    <property type="entry name" value="ATase"/>
    <property type="match status" value="1"/>
</dbReference>
<dbReference type="InterPro" id="IPR014048">
    <property type="entry name" value="MethylDNA_cys_MeTrfase_DNA-bd"/>
</dbReference>
<keyword evidence="1" id="KW-0227">DNA damage</keyword>
<name>A0ABV7EW15_9GAMM</name>
<reference evidence="4" key="1">
    <citation type="journal article" date="2019" name="Int. J. Syst. Evol. Microbiol.">
        <title>The Global Catalogue of Microorganisms (GCM) 10K type strain sequencing project: providing services to taxonomists for standard genome sequencing and annotation.</title>
        <authorList>
            <consortium name="The Broad Institute Genomics Platform"/>
            <consortium name="The Broad Institute Genome Sequencing Center for Infectious Disease"/>
            <person name="Wu L."/>
            <person name="Ma J."/>
        </authorList>
    </citation>
    <scope>NUCLEOTIDE SEQUENCE [LARGE SCALE GENOMIC DNA]</scope>
    <source>
        <strain evidence="4">KCTC 52640</strain>
    </source>
</reference>
<feature type="domain" description="Methylated-DNA-[protein]-cysteine S-methyltransferase DNA binding" evidence="2">
    <location>
        <begin position="7"/>
        <end position="85"/>
    </location>
</feature>
<dbReference type="Gene3D" id="1.10.10.10">
    <property type="entry name" value="Winged helix-like DNA-binding domain superfamily/Winged helix DNA-binding domain"/>
    <property type="match status" value="1"/>
</dbReference>
<evidence type="ECO:0000256" key="1">
    <source>
        <dbReference type="ARBA" id="ARBA00022763"/>
    </source>
</evidence>
<protein>
    <submittedName>
        <fullName evidence="3">MGMT family protein</fullName>
    </submittedName>
</protein>
<dbReference type="SUPFAM" id="SSF46767">
    <property type="entry name" value="Methylated DNA-protein cysteine methyltransferase, C-terminal domain"/>
    <property type="match status" value="1"/>
</dbReference>
<dbReference type="InterPro" id="IPR036388">
    <property type="entry name" value="WH-like_DNA-bd_sf"/>
</dbReference>
<dbReference type="InterPro" id="IPR052520">
    <property type="entry name" value="ATL_DNA_repair"/>
</dbReference>
<evidence type="ECO:0000313" key="4">
    <source>
        <dbReference type="Proteomes" id="UP001595462"/>
    </source>
</evidence>
<organism evidence="3 4">
    <name type="scientific">Salinisphaera aquimarina</name>
    <dbReference type="NCBI Taxonomy" id="2094031"/>
    <lineage>
        <taxon>Bacteria</taxon>
        <taxon>Pseudomonadati</taxon>
        <taxon>Pseudomonadota</taxon>
        <taxon>Gammaproteobacteria</taxon>
        <taxon>Salinisphaerales</taxon>
        <taxon>Salinisphaeraceae</taxon>
        <taxon>Salinisphaera</taxon>
    </lineage>
</organism>
<evidence type="ECO:0000313" key="3">
    <source>
        <dbReference type="EMBL" id="MFC3105570.1"/>
    </source>
</evidence>
<dbReference type="InterPro" id="IPR036217">
    <property type="entry name" value="MethylDNA_cys_MeTrfase_DNAb"/>
</dbReference>
<dbReference type="EMBL" id="JBHRSS010000008">
    <property type="protein sequence ID" value="MFC3105570.1"/>
    <property type="molecule type" value="Genomic_DNA"/>
</dbReference>
<keyword evidence="4" id="KW-1185">Reference proteome</keyword>
<dbReference type="Proteomes" id="UP001595462">
    <property type="component" value="Unassembled WGS sequence"/>
</dbReference>
<sequence length="104" mass="11631">MSSSNSHKAIFRIVRRIPAGRVATYGQIAELAGLPRRARLVGYAMHRCPKNLPWHRVINAQGRISLPADGTSAMTQRRRLEDEGVTFIGGRVDLSRYRWGGEST</sequence>